<evidence type="ECO:0000313" key="2">
    <source>
        <dbReference type="Proteomes" id="UP001228113"/>
    </source>
</evidence>
<dbReference type="KEGG" id="msea:METESE_11410"/>
<name>A0AA48H575_9BACT</name>
<dbReference type="Proteomes" id="UP001228113">
    <property type="component" value="Chromosome"/>
</dbReference>
<organism evidence="1 2">
    <name type="scientific">Mesoterricola sediminis</name>
    <dbReference type="NCBI Taxonomy" id="2927980"/>
    <lineage>
        <taxon>Bacteria</taxon>
        <taxon>Pseudomonadati</taxon>
        <taxon>Acidobacteriota</taxon>
        <taxon>Holophagae</taxon>
        <taxon>Holophagales</taxon>
        <taxon>Holophagaceae</taxon>
        <taxon>Mesoterricola</taxon>
    </lineage>
</organism>
<evidence type="ECO:0000313" key="1">
    <source>
        <dbReference type="EMBL" id="BDU76183.1"/>
    </source>
</evidence>
<proteinExistence type="predicted"/>
<protein>
    <submittedName>
        <fullName evidence="1">Uncharacterized protein</fullName>
    </submittedName>
</protein>
<accession>A0AA48H575</accession>
<gene>
    <name evidence="1" type="ORF">METESE_11410</name>
</gene>
<sequence>MRARGHSLAEASVVLAVLGVLALAALAGFSPGRSALAPAGLEMRGLLEQTRLLALARGRGVHARPKGGGGEVAPLRLPGGLRWGAPPNLRSLPPRMERPARALLAGEAHPLATYGPGGTANAGCWFLTDGRDALCFRLANEGVLRRFRYRSAAGTWVED</sequence>
<reference evidence="1" key="1">
    <citation type="journal article" date="2023" name="Int. J. Syst. Evol. Microbiol.">
        <title>Mesoterricola silvestris gen. nov., sp. nov., Mesoterricola sediminis sp. nov., Geothrix oryzae sp. nov., Geothrix edaphica sp. nov., Geothrix rubra sp. nov., and Geothrix limicola sp. nov., six novel members of Acidobacteriota isolated from soils.</title>
        <authorList>
            <person name="Itoh H."/>
            <person name="Sugisawa Y."/>
            <person name="Mise K."/>
            <person name="Xu Z."/>
            <person name="Kuniyasu M."/>
            <person name="Ushijima N."/>
            <person name="Kawano K."/>
            <person name="Kobayashi E."/>
            <person name="Shiratori Y."/>
            <person name="Masuda Y."/>
            <person name="Senoo K."/>
        </authorList>
    </citation>
    <scope>NUCLEOTIDE SEQUENCE</scope>
    <source>
        <strain evidence="1">W786</strain>
    </source>
</reference>
<dbReference type="AlphaFoldDB" id="A0AA48H575"/>
<dbReference type="RefSeq" id="WP_316411244.1">
    <property type="nucleotide sequence ID" value="NZ_AP027081.1"/>
</dbReference>
<keyword evidence="2" id="KW-1185">Reference proteome</keyword>
<dbReference type="EMBL" id="AP027081">
    <property type="protein sequence ID" value="BDU76183.1"/>
    <property type="molecule type" value="Genomic_DNA"/>
</dbReference>